<organism evidence="1 2">
    <name type="scientific">Marinoscillum furvescens DSM 4134</name>
    <dbReference type="NCBI Taxonomy" id="1122208"/>
    <lineage>
        <taxon>Bacteria</taxon>
        <taxon>Pseudomonadati</taxon>
        <taxon>Bacteroidota</taxon>
        <taxon>Cytophagia</taxon>
        <taxon>Cytophagales</taxon>
        <taxon>Reichenbachiellaceae</taxon>
        <taxon>Marinoscillum</taxon>
    </lineage>
</organism>
<protein>
    <submittedName>
        <fullName evidence="1">Uncharacterized protein DUF4348</fullName>
    </submittedName>
</protein>
<reference evidence="1 2" key="1">
    <citation type="submission" date="2018-07" db="EMBL/GenBank/DDBJ databases">
        <title>Genomic Encyclopedia of Type Strains, Phase IV (KMG-IV): sequencing the most valuable type-strain genomes for metagenomic binning, comparative biology and taxonomic classification.</title>
        <authorList>
            <person name="Goeker M."/>
        </authorList>
    </citation>
    <scope>NUCLEOTIDE SEQUENCE [LARGE SCALE GENOMIC DNA]</scope>
    <source>
        <strain evidence="1 2">DSM 4134</strain>
    </source>
</reference>
<dbReference type="RefSeq" id="WP_115867874.1">
    <property type="nucleotide sequence ID" value="NZ_QREG01000007.1"/>
</dbReference>
<gene>
    <name evidence="1" type="ORF">C7460_107140</name>
</gene>
<keyword evidence="2" id="KW-1185">Reference proteome</keyword>
<evidence type="ECO:0000313" key="1">
    <source>
        <dbReference type="EMBL" id="RED99856.1"/>
    </source>
</evidence>
<accession>A0A3D9L3I6</accession>
<dbReference type="AlphaFoldDB" id="A0A3D9L3I6"/>
<evidence type="ECO:0000313" key="2">
    <source>
        <dbReference type="Proteomes" id="UP000256779"/>
    </source>
</evidence>
<sequence>MNRIYLALFVLLLAVGCTKKLGTTRVPEQFDEFYERFHEDLAFQKSRVKFPLEGEYVGPEGAKDWKPESWEMHRQKVTDITDPNYDTEIIRRDQEVIDKVQLRDAGLSIERKFQRLDGKWYLVYYKTVDL</sequence>
<dbReference type="EMBL" id="QREG01000007">
    <property type="protein sequence ID" value="RED99856.1"/>
    <property type="molecule type" value="Genomic_DNA"/>
</dbReference>
<comment type="caution">
    <text evidence="1">The sequence shown here is derived from an EMBL/GenBank/DDBJ whole genome shotgun (WGS) entry which is preliminary data.</text>
</comment>
<dbReference type="Proteomes" id="UP000256779">
    <property type="component" value="Unassembled WGS sequence"/>
</dbReference>
<proteinExistence type="predicted"/>
<name>A0A3D9L3I6_MARFU</name>
<dbReference type="Gene3D" id="3.10.450.410">
    <property type="match status" value="1"/>
</dbReference>
<dbReference type="PROSITE" id="PS51257">
    <property type="entry name" value="PROKAR_LIPOPROTEIN"/>
    <property type="match status" value="1"/>
</dbReference>
<dbReference type="OrthoDB" id="1043604at2"/>